<organism evidence="1 2">
    <name type="scientific">Candidatus Roizmanbacteria bacterium CG10_big_fil_rev_8_21_14_0_10_36_26</name>
    <dbReference type="NCBI Taxonomy" id="1974851"/>
    <lineage>
        <taxon>Bacteria</taxon>
        <taxon>Candidatus Roizmaniibacteriota</taxon>
    </lineage>
</organism>
<name>A0A2M8KMD1_9BACT</name>
<comment type="caution">
    <text evidence="1">The sequence shown here is derived from an EMBL/GenBank/DDBJ whole genome shotgun (WGS) entry which is preliminary data.</text>
</comment>
<dbReference type="EMBL" id="PFEB01000008">
    <property type="protein sequence ID" value="PJE61082.1"/>
    <property type="molecule type" value="Genomic_DNA"/>
</dbReference>
<protein>
    <submittedName>
        <fullName evidence="1">Uncharacterized protein</fullName>
    </submittedName>
</protein>
<proteinExistence type="predicted"/>
<reference evidence="2" key="1">
    <citation type="submission" date="2017-09" db="EMBL/GenBank/DDBJ databases">
        <title>Depth-based differentiation of microbial function through sediment-hosted aquifers and enrichment of novel symbionts in the deep terrestrial subsurface.</title>
        <authorList>
            <person name="Probst A.J."/>
            <person name="Ladd B."/>
            <person name="Jarett J.K."/>
            <person name="Geller-Mcgrath D.E."/>
            <person name="Sieber C.M.K."/>
            <person name="Emerson J.B."/>
            <person name="Anantharaman K."/>
            <person name="Thomas B.C."/>
            <person name="Malmstrom R."/>
            <person name="Stieglmeier M."/>
            <person name="Klingl A."/>
            <person name="Woyke T."/>
            <person name="Ryan C.M."/>
            <person name="Banfield J.F."/>
        </authorList>
    </citation>
    <scope>NUCLEOTIDE SEQUENCE [LARGE SCALE GENOMIC DNA]</scope>
</reference>
<gene>
    <name evidence="1" type="ORF">COU86_00850</name>
</gene>
<sequence>MIISPLQITNVFNYVVPIPAGRLENGRLTQIPRALVKDAHDMFVAGKAEKVIFLGNGPI</sequence>
<dbReference type="Proteomes" id="UP000231434">
    <property type="component" value="Unassembled WGS sequence"/>
</dbReference>
<evidence type="ECO:0000313" key="1">
    <source>
        <dbReference type="EMBL" id="PJE61082.1"/>
    </source>
</evidence>
<dbReference type="AlphaFoldDB" id="A0A2M8KMD1"/>
<accession>A0A2M8KMD1</accession>
<evidence type="ECO:0000313" key="2">
    <source>
        <dbReference type="Proteomes" id="UP000231434"/>
    </source>
</evidence>